<reference evidence="2" key="2">
    <citation type="submission" date="2021-04" db="EMBL/GenBank/DDBJ databases">
        <authorList>
            <person name="Gilroy R."/>
        </authorList>
    </citation>
    <scope>NUCLEOTIDE SEQUENCE</scope>
    <source>
        <strain evidence="2">ChiSjej1B19-5720</strain>
    </source>
</reference>
<dbReference type="AlphaFoldDB" id="A0A9D2LQR6"/>
<reference evidence="2" key="1">
    <citation type="journal article" date="2021" name="PeerJ">
        <title>Extensive microbial diversity within the chicken gut microbiome revealed by metagenomics and culture.</title>
        <authorList>
            <person name="Gilroy R."/>
            <person name="Ravi A."/>
            <person name="Getino M."/>
            <person name="Pursley I."/>
            <person name="Horton D.L."/>
            <person name="Alikhan N.F."/>
            <person name="Baker D."/>
            <person name="Gharbi K."/>
            <person name="Hall N."/>
            <person name="Watson M."/>
            <person name="Adriaenssens E.M."/>
            <person name="Foster-Nyarko E."/>
            <person name="Jarju S."/>
            <person name="Secka A."/>
            <person name="Antonio M."/>
            <person name="Oren A."/>
            <person name="Chaudhuri R.R."/>
            <person name="La Ragione R."/>
            <person name="Hildebrand F."/>
            <person name="Pallen M.J."/>
        </authorList>
    </citation>
    <scope>NUCLEOTIDE SEQUENCE</scope>
    <source>
        <strain evidence="2">ChiSjej1B19-5720</strain>
    </source>
</reference>
<proteinExistence type="predicted"/>
<gene>
    <name evidence="2" type="ORF">IAA06_01270</name>
</gene>
<evidence type="ECO:0000256" key="1">
    <source>
        <dbReference type="SAM" id="Phobius"/>
    </source>
</evidence>
<keyword evidence="1" id="KW-0812">Transmembrane</keyword>
<feature type="transmembrane region" description="Helical" evidence="1">
    <location>
        <begin position="21"/>
        <end position="42"/>
    </location>
</feature>
<evidence type="ECO:0000313" key="3">
    <source>
        <dbReference type="Proteomes" id="UP000823842"/>
    </source>
</evidence>
<organism evidence="2 3">
    <name type="scientific">Candidatus Blautia faecavium</name>
    <dbReference type="NCBI Taxonomy" id="2838487"/>
    <lineage>
        <taxon>Bacteria</taxon>
        <taxon>Bacillati</taxon>
        <taxon>Bacillota</taxon>
        <taxon>Clostridia</taxon>
        <taxon>Lachnospirales</taxon>
        <taxon>Lachnospiraceae</taxon>
        <taxon>Blautia</taxon>
    </lineage>
</organism>
<dbReference type="EMBL" id="DWYZ01000030">
    <property type="protein sequence ID" value="HJB27413.1"/>
    <property type="molecule type" value="Genomic_DNA"/>
</dbReference>
<evidence type="ECO:0000313" key="2">
    <source>
        <dbReference type="EMBL" id="HJB27413.1"/>
    </source>
</evidence>
<keyword evidence="1" id="KW-1133">Transmembrane helix</keyword>
<keyword evidence="1" id="KW-0472">Membrane</keyword>
<comment type="caution">
    <text evidence="2">The sequence shown here is derived from an EMBL/GenBank/DDBJ whole genome shotgun (WGS) entry which is preliminary data.</text>
</comment>
<name>A0A9D2LQR6_9FIRM</name>
<accession>A0A9D2LQR6</accession>
<dbReference type="Proteomes" id="UP000823842">
    <property type="component" value="Unassembled WGS sequence"/>
</dbReference>
<protein>
    <submittedName>
        <fullName evidence="2">Uncharacterized protein</fullName>
    </submittedName>
</protein>
<feature type="transmembrane region" description="Helical" evidence="1">
    <location>
        <begin position="62"/>
        <end position="83"/>
    </location>
</feature>
<sequence length="263" mass="29885">MQKETVKKQMTKNKHGKIRMVILCLVVLFLVVGVPVIINESYKITLQAGTFYVTKWEAADMLAYYGAVLGGGATILALVYTIAFTRKQLQRDHFLEKSYTRWEKVDSIISQALLDISPLQMRDTSKGDDSPIQKIHTIICHLQSYALTAKTSLDTVKCYVNPDEYDKIAPYINELCCAIGNFCAIENELEQIYTNLQQSAIQNNGTIPNEMLKSSLNTADQLFKTKIPDAYNGPYQNLLNMKREVFRKIYAEIDSQADQMLFL</sequence>